<organism evidence="2 3">
    <name type="scientific">Vitis vinifera</name>
    <name type="common">Grape</name>
    <dbReference type="NCBI Taxonomy" id="29760"/>
    <lineage>
        <taxon>Eukaryota</taxon>
        <taxon>Viridiplantae</taxon>
        <taxon>Streptophyta</taxon>
        <taxon>Embryophyta</taxon>
        <taxon>Tracheophyta</taxon>
        <taxon>Spermatophyta</taxon>
        <taxon>Magnoliopsida</taxon>
        <taxon>eudicotyledons</taxon>
        <taxon>Gunneridae</taxon>
        <taxon>Pentapetalae</taxon>
        <taxon>rosids</taxon>
        <taxon>Vitales</taxon>
        <taxon>Vitaceae</taxon>
        <taxon>Viteae</taxon>
        <taxon>Vitis</taxon>
    </lineage>
</organism>
<accession>A0A438CQ03</accession>
<dbReference type="InterPro" id="IPR029066">
    <property type="entry name" value="PLP-binding_barrel"/>
</dbReference>
<dbReference type="EMBL" id="QGNW01002110">
    <property type="protein sequence ID" value="RVW25282.1"/>
    <property type="molecule type" value="Genomic_DNA"/>
</dbReference>
<evidence type="ECO:0000256" key="1">
    <source>
        <dbReference type="ARBA" id="ARBA00022898"/>
    </source>
</evidence>
<dbReference type="Proteomes" id="UP000288805">
    <property type="component" value="Unassembled WGS sequence"/>
</dbReference>
<comment type="caution">
    <text evidence="2">The sequence shown here is derived from an EMBL/GenBank/DDBJ whole genome shotgun (WGS) entry which is preliminary data.</text>
</comment>
<reference evidence="2 3" key="1">
    <citation type="journal article" date="2018" name="PLoS Genet.">
        <title>Population sequencing reveals clonal diversity and ancestral inbreeding in the grapevine cultivar Chardonnay.</title>
        <authorList>
            <person name="Roach M.J."/>
            <person name="Johnson D.L."/>
            <person name="Bohlmann J."/>
            <person name="van Vuuren H.J."/>
            <person name="Jones S.J."/>
            <person name="Pretorius I.S."/>
            <person name="Schmidt S.A."/>
            <person name="Borneman A.R."/>
        </authorList>
    </citation>
    <scope>NUCLEOTIDE SEQUENCE [LARGE SCALE GENOMIC DNA]</scope>
    <source>
        <strain evidence="3">cv. Chardonnay</strain>
        <tissue evidence="2">Leaf</tissue>
    </source>
</reference>
<dbReference type="PANTHER" id="PTHR10146">
    <property type="entry name" value="PROLINE SYNTHETASE CO-TRANSCRIBED BACTERIAL HOMOLOG PROTEIN"/>
    <property type="match status" value="1"/>
</dbReference>
<proteinExistence type="predicted"/>
<evidence type="ECO:0000313" key="2">
    <source>
        <dbReference type="EMBL" id="RVW25282.1"/>
    </source>
</evidence>
<keyword evidence="1" id="KW-0663">Pyridoxal phosphate</keyword>
<protein>
    <submittedName>
        <fullName evidence="2">Pyridoxal phosphate homeostasis protein</fullName>
    </submittedName>
</protein>
<gene>
    <name evidence="2" type="primary">YBL036C</name>
    <name evidence="2" type="ORF">CK203_114775</name>
</gene>
<dbReference type="SUPFAM" id="SSF51419">
    <property type="entry name" value="PLP-binding barrel"/>
    <property type="match status" value="1"/>
</dbReference>
<evidence type="ECO:0000313" key="3">
    <source>
        <dbReference type="Proteomes" id="UP000288805"/>
    </source>
</evidence>
<name>A0A438CQ03_VITVI</name>
<dbReference type="Gene3D" id="3.20.20.10">
    <property type="entry name" value="Alanine racemase"/>
    <property type="match status" value="1"/>
</dbReference>
<dbReference type="InterPro" id="IPR011078">
    <property type="entry name" value="PyrdxlP_homeostasis"/>
</dbReference>
<dbReference type="PANTHER" id="PTHR10146:SF14">
    <property type="entry name" value="PYRIDOXAL PHOSPHATE HOMEOSTASIS PROTEIN"/>
    <property type="match status" value="1"/>
</dbReference>
<dbReference type="AlphaFoldDB" id="A0A438CQ03"/>
<sequence length="115" mass="13417">MTLARPLRSVIFRVRQTAERSDRRSDQVRVMAVSRTKPVSHIWQVHDVGHRCFGESYVQEMNERAPQLPKDIEWYFIEHLRSNKMKQLLATVLNLAMVEGVNNEKKSFEGFGSSE</sequence>
<dbReference type="GO" id="GO:0030170">
    <property type="term" value="F:pyridoxal phosphate binding"/>
    <property type="evidence" value="ECO:0007669"/>
    <property type="project" value="InterPro"/>
</dbReference>